<name>A0ABV3DRC3_9ACTN</name>
<organism evidence="2 3">
    <name type="scientific">Streptodolium elevatio</name>
    <dbReference type="NCBI Taxonomy" id="3157996"/>
    <lineage>
        <taxon>Bacteria</taxon>
        <taxon>Bacillati</taxon>
        <taxon>Actinomycetota</taxon>
        <taxon>Actinomycetes</taxon>
        <taxon>Kitasatosporales</taxon>
        <taxon>Streptomycetaceae</taxon>
        <taxon>Streptodolium</taxon>
    </lineage>
</organism>
<feature type="compositionally biased region" description="Polar residues" evidence="1">
    <location>
        <begin position="1"/>
        <end position="10"/>
    </location>
</feature>
<proteinExistence type="predicted"/>
<feature type="region of interest" description="Disordered" evidence="1">
    <location>
        <begin position="1"/>
        <end position="33"/>
    </location>
</feature>
<gene>
    <name evidence="2" type="ORF">AB0C36_32955</name>
</gene>
<comment type="caution">
    <text evidence="2">The sequence shown here is derived from an EMBL/GenBank/DDBJ whole genome shotgun (WGS) entry which is preliminary data.</text>
</comment>
<sequence length="88" mass="9351">MTDPATTNAGPRSLNPDMTPPFPRAPHPPPPPLRYLTVDPNTPVFNALAAEWTATGRALPGNAPRHRRLIVPGTPSSPMPGTPDARTL</sequence>
<accession>A0ABV3DRC3</accession>
<evidence type="ECO:0000256" key="1">
    <source>
        <dbReference type="SAM" id="MobiDB-lite"/>
    </source>
</evidence>
<keyword evidence="3" id="KW-1185">Reference proteome</keyword>
<evidence type="ECO:0000313" key="2">
    <source>
        <dbReference type="EMBL" id="MEU8138298.1"/>
    </source>
</evidence>
<feature type="region of interest" description="Disordered" evidence="1">
    <location>
        <begin position="58"/>
        <end position="88"/>
    </location>
</feature>
<dbReference type="EMBL" id="JBEZFP010000117">
    <property type="protein sequence ID" value="MEU8138298.1"/>
    <property type="molecule type" value="Genomic_DNA"/>
</dbReference>
<dbReference type="Proteomes" id="UP001551482">
    <property type="component" value="Unassembled WGS sequence"/>
</dbReference>
<protein>
    <submittedName>
        <fullName evidence="2">Uncharacterized protein</fullName>
    </submittedName>
</protein>
<feature type="compositionally biased region" description="Pro residues" evidence="1">
    <location>
        <begin position="18"/>
        <end position="33"/>
    </location>
</feature>
<reference evidence="2 3" key="1">
    <citation type="submission" date="2024-06" db="EMBL/GenBank/DDBJ databases">
        <title>The Natural Products Discovery Center: Release of the First 8490 Sequenced Strains for Exploring Actinobacteria Biosynthetic Diversity.</title>
        <authorList>
            <person name="Kalkreuter E."/>
            <person name="Kautsar S.A."/>
            <person name="Yang D."/>
            <person name="Bader C.D."/>
            <person name="Teijaro C.N."/>
            <person name="Fluegel L."/>
            <person name="Davis C.M."/>
            <person name="Simpson J.R."/>
            <person name="Lauterbach L."/>
            <person name="Steele A.D."/>
            <person name="Gui C."/>
            <person name="Meng S."/>
            <person name="Li G."/>
            <person name="Viehrig K."/>
            <person name="Ye F."/>
            <person name="Su P."/>
            <person name="Kiefer A.F."/>
            <person name="Nichols A."/>
            <person name="Cepeda A.J."/>
            <person name="Yan W."/>
            <person name="Fan B."/>
            <person name="Jiang Y."/>
            <person name="Adhikari A."/>
            <person name="Zheng C.-J."/>
            <person name="Schuster L."/>
            <person name="Cowan T.M."/>
            <person name="Smanski M.J."/>
            <person name="Chevrette M.G."/>
            <person name="De Carvalho L.P.S."/>
            <person name="Shen B."/>
        </authorList>
    </citation>
    <scope>NUCLEOTIDE SEQUENCE [LARGE SCALE GENOMIC DNA]</scope>
    <source>
        <strain evidence="2 3">NPDC048946</strain>
    </source>
</reference>
<dbReference type="RefSeq" id="WP_358361455.1">
    <property type="nucleotide sequence ID" value="NZ_JBEZFP010000117.1"/>
</dbReference>
<evidence type="ECO:0000313" key="3">
    <source>
        <dbReference type="Proteomes" id="UP001551482"/>
    </source>
</evidence>